<gene>
    <name evidence="6 12" type="primary">mnmE</name>
    <name evidence="6" type="synonym">trmE</name>
    <name evidence="12" type="ORF">LS80_001820</name>
    <name evidence="11" type="ORF">NHP164001_01780</name>
</gene>
<dbReference type="HAMAP" id="MF_00379">
    <property type="entry name" value="GTPase_MnmE"/>
    <property type="match status" value="1"/>
</dbReference>
<comment type="caution">
    <text evidence="6">Lacks conserved residue(s) required for the propagation of feature annotation.</text>
</comment>
<dbReference type="Pfam" id="PF10396">
    <property type="entry name" value="TrmE_N"/>
    <property type="match status" value="1"/>
</dbReference>
<feature type="binding site" evidence="6">
    <location>
        <position position="242"/>
    </location>
    <ligand>
        <name>Mg(2+)</name>
        <dbReference type="ChEBI" id="CHEBI:18420"/>
    </ligand>
</feature>
<dbReference type="InterPro" id="IPR006073">
    <property type="entry name" value="GTP-bd"/>
</dbReference>
<comment type="similarity">
    <text evidence="1 6 7">Belongs to the TRAFAC class TrmE-Era-EngA-EngB-Septin-like GTPase superfamily. TrmE GTPase family.</text>
</comment>
<feature type="domain" description="MnmE helical" evidence="10">
    <location>
        <begin position="136"/>
        <end position="459"/>
    </location>
</feature>
<dbReference type="CDD" id="cd14858">
    <property type="entry name" value="TrmE_N"/>
    <property type="match status" value="1"/>
</dbReference>
<feature type="binding site" evidence="6">
    <location>
        <position position="20"/>
    </location>
    <ligand>
        <name>(6S)-5-formyl-5,6,7,8-tetrahydrofolate</name>
        <dbReference type="ChEBI" id="CHEBI:57457"/>
    </ligand>
</feature>
<reference evidence="12 13" key="1">
    <citation type="journal article" date="2014" name="Genome Announc.">
        <title>Draft genome sequences of eight enterohepatic helicobacter species isolated from both laboratory and wild rodents.</title>
        <authorList>
            <person name="Sheh A."/>
            <person name="Shen Z."/>
            <person name="Fox J.G."/>
        </authorList>
    </citation>
    <scope>NUCLEOTIDE SEQUENCE [LARGE SCALE GENOMIC DNA]</scope>
    <source>
        <strain evidence="12 13">ATCC 49310</strain>
    </source>
</reference>
<dbReference type="InterPro" id="IPR027266">
    <property type="entry name" value="TrmE/GcvT-like"/>
</dbReference>
<sequence length="462" mass="51393">MNTIVAISTALAKSAISIIRLSGNEALSIAAKLLLKENRELSGSEQDNNVLENLFAPRVATLRNIYNEKGEMLDKAIVIYFKAPKSFTGEDIVEIQSHGGILVANEILRACLSFGATLAKAGEFSMRALRNDKLDLVELEATIALINNTNTNLTKLLTRNLDGKLSQMLESLRQEILHVIAQIEVNIDYSEEDLDKDTLLRSVSTLLSIQSRFQSVLNSSKHYQKLQDVKLCIIGKPNVGKSSLLNLLLMQDRAIVSDQAGTTRDTITAMLDICGNLVSLTDTAGIHTSIDSIEMQGIERSFKSARESEIILCVFDISKPMDEQDFVIMEFLEQECKDKSVLIVLNKDDLMQQNSYDFTPFQTIKLNTKDENNSTLLKEKIASFLVMNINSDTFVLTNTMQSNLLESACKNLESAQDFLTNGELELASFELHQSLQSLGAMTKPYNVEDMLDSMFSQFCVGK</sequence>
<dbReference type="STRING" id="50960.LS81_01800"/>
<comment type="caution">
    <text evidence="12">The sequence shown here is derived from an EMBL/GenBank/DDBJ whole genome shotgun (WGS) entry which is preliminary data.</text>
</comment>
<comment type="subcellular location">
    <subcellularLocation>
        <location evidence="6">Cytoplasm</location>
    </subcellularLocation>
</comment>
<dbReference type="AlphaFoldDB" id="A0A4U8TI51"/>
<dbReference type="NCBIfam" id="TIGR00450">
    <property type="entry name" value="mnmE_trmE_thdF"/>
    <property type="match status" value="1"/>
</dbReference>
<evidence type="ECO:0000256" key="6">
    <source>
        <dbReference type="HAMAP-Rule" id="MF_00379"/>
    </source>
</evidence>
<feature type="binding site" evidence="6">
    <location>
        <begin position="282"/>
        <end position="285"/>
    </location>
    <ligand>
        <name>GTP</name>
        <dbReference type="ChEBI" id="CHEBI:37565"/>
    </ligand>
</feature>
<dbReference type="Pfam" id="PF12631">
    <property type="entry name" value="MnmE_helical"/>
    <property type="match status" value="1"/>
</dbReference>
<dbReference type="Proteomes" id="UP000029861">
    <property type="component" value="Unassembled WGS sequence"/>
</dbReference>
<organism evidence="12 13">
    <name type="scientific">Helicobacter trogontum</name>
    <dbReference type="NCBI Taxonomy" id="50960"/>
    <lineage>
        <taxon>Bacteria</taxon>
        <taxon>Pseudomonadati</taxon>
        <taxon>Campylobacterota</taxon>
        <taxon>Epsilonproteobacteria</taxon>
        <taxon>Campylobacterales</taxon>
        <taxon>Helicobacteraceae</taxon>
        <taxon>Helicobacter</taxon>
    </lineage>
</organism>
<evidence type="ECO:0000313" key="14">
    <source>
        <dbReference type="Proteomes" id="UP001562457"/>
    </source>
</evidence>
<dbReference type="InterPro" id="IPR027417">
    <property type="entry name" value="P-loop_NTPase"/>
</dbReference>
<comment type="subunit">
    <text evidence="6">Homodimer. Heterotetramer of two MnmE and two MnmG subunits.</text>
</comment>
<dbReference type="InterPro" id="IPR005225">
    <property type="entry name" value="Small_GTP-bd"/>
</dbReference>
<evidence type="ECO:0000256" key="4">
    <source>
        <dbReference type="ARBA" id="ARBA00022958"/>
    </source>
</evidence>
<keyword evidence="6" id="KW-0460">Magnesium</keyword>
<name>A0A4U8TI51_9HELI</name>
<evidence type="ECO:0000259" key="9">
    <source>
        <dbReference type="Pfam" id="PF10396"/>
    </source>
</evidence>
<dbReference type="GO" id="GO:0030488">
    <property type="term" value="P:tRNA methylation"/>
    <property type="evidence" value="ECO:0007669"/>
    <property type="project" value="TreeGrafter"/>
</dbReference>
<dbReference type="GO" id="GO:0005525">
    <property type="term" value="F:GTP binding"/>
    <property type="evidence" value="ECO:0007669"/>
    <property type="project" value="UniProtKB-UniRule"/>
</dbReference>
<dbReference type="NCBIfam" id="TIGR00231">
    <property type="entry name" value="small_GTP"/>
    <property type="match status" value="1"/>
</dbReference>
<evidence type="ECO:0000259" key="8">
    <source>
        <dbReference type="Pfam" id="PF01926"/>
    </source>
</evidence>
<dbReference type="SUPFAM" id="SSF52540">
    <property type="entry name" value="P-loop containing nucleoside triphosphate hydrolases"/>
    <property type="match status" value="1"/>
</dbReference>
<evidence type="ECO:0000313" key="13">
    <source>
        <dbReference type="Proteomes" id="UP000029861"/>
    </source>
</evidence>
<feature type="domain" description="GTP-binding protein TrmE N-terminal" evidence="9">
    <location>
        <begin position="3"/>
        <end position="133"/>
    </location>
</feature>
<comment type="function">
    <text evidence="6">Exhibits a very high intrinsic GTPase hydrolysis rate. Involved in the addition of a carboxymethylaminomethyl (cmnm) group at the wobble position (U34) of certain tRNAs, forming tRNA-cmnm(5)s(2)U34.</text>
</comment>
<evidence type="ECO:0000256" key="1">
    <source>
        <dbReference type="ARBA" id="ARBA00011043"/>
    </source>
</evidence>
<keyword evidence="2 6" id="KW-0819">tRNA processing</keyword>
<evidence type="ECO:0000256" key="2">
    <source>
        <dbReference type="ARBA" id="ARBA00022694"/>
    </source>
</evidence>
<keyword evidence="4 6" id="KW-0630">Potassium</keyword>
<proteinExistence type="inferred from homology"/>
<accession>A0A4U8TI51</accession>
<dbReference type="InterPro" id="IPR025867">
    <property type="entry name" value="MnmE_helical"/>
</dbReference>
<comment type="cofactor">
    <cofactor evidence="6">
        <name>K(+)</name>
        <dbReference type="ChEBI" id="CHEBI:29103"/>
    </cofactor>
    <text evidence="6">Binds 1 potassium ion per subunit.</text>
</comment>
<evidence type="ECO:0000313" key="11">
    <source>
        <dbReference type="EMBL" id="GAB0172165.1"/>
    </source>
</evidence>
<dbReference type="GO" id="GO:0003924">
    <property type="term" value="F:GTPase activity"/>
    <property type="evidence" value="ECO:0007669"/>
    <property type="project" value="UniProtKB-UniRule"/>
</dbReference>
<feature type="binding site" evidence="6">
    <location>
        <begin position="238"/>
        <end position="243"/>
    </location>
    <ligand>
        <name>GTP</name>
        <dbReference type="ChEBI" id="CHEBI:37565"/>
    </ligand>
</feature>
<dbReference type="Gene3D" id="3.40.50.300">
    <property type="entry name" value="P-loop containing nucleotide triphosphate hydrolases"/>
    <property type="match status" value="1"/>
</dbReference>
<dbReference type="RefSeq" id="WP_034321189.1">
    <property type="nucleotide sequence ID" value="NZ_BAAFHN010000002.1"/>
</dbReference>
<feature type="binding site" evidence="6">
    <location>
        <position position="462"/>
    </location>
    <ligand>
        <name>(6S)-5-formyl-5,6,7,8-tetrahydrofolate</name>
        <dbReference type="ChEBI" id="CHEBI:57457"/>
    </ligand>
</feature>
<dbReference type="Gene3D" id="3.30.1360.120">
    <property type="entry name" value="Probable tRNA modification gtpase trme, domain 1"/>
    <property type="match status" value="1"/>
</dbReference>
<dbReference type="InterPro" id="IPR018948">
    <property type="entry name" value="GTP-bd_TrmE_N"/>
</dbReference>
<dbReference type="SUPFAM" id="SSF103025">
    <property type="entry name" value="Folate-binding domain"/>
    <property type="match status" value="1"/>
</dbReference>
<feature type="binding site" evidence="6">
    <location>
        <position position="94"/>
    </location>
    <ligand>
        <name>(6S)-5-formyl-5,6,7,8-tetrahydrofolate</name>
        <dbReference type="ChEBI" id="CHEBI:57457"/>
    </ligand>
</feature>
<evidence type="ECO:0000256" key="5">
    <source>
        <dbReference type="ARBA" id="ARBA00023134"/>
    </source>
</evidence>
<feature type="binding site" evidence="6">
    <location>
        <position position="263"/>
    </location>
    <ligand>
        <name>Mg(2+)</name>
        <dbReference type="ChEBI" id="CHEBI:18420"/>
    </ligand>
</feature>
<dbReference type="EMBL" id="JRPK02000004">
    <property type="protein sequence ID" value="TLD99178.1"/>
    <property type="molecule type" value="Genomic_DNA"/>
</dbReference>
<reference evidence="11 14" key="3">
    <citation type="submission" date="2024-06" db="EMBL/GenBank/DDBJ databases">
        <title>Draft genome sequence of Helicobacter trogontum NHP16-4001.</title>
        <authorList>
            <person name="Rimbara E."/>
            <person name="Suzuki M."/>
        </authorList>
    </citation>
    <scope>NUCLEOTIDE SEQUENCE [LARGE SCALE GENOMIC DNA]</scope>
    <source>
        <strain evidence="11 14">NHP16-4001</strain>
    </source>
</reference>
<reference evidence="12" key="2">
    <citation type="submission" date="2018-04" db="EMBL/GenBank/DDBJ databases">
        <authorList>
            <person name="Sheh A."/>
            <person name="Shen Z."/>
            <person name="Mannion A.J."/>
            <person name="Fox J.G."/>
        </authorList>
    </citation>
    <scope>NUCLEOTIDE SEQUENCE</scope>
    <source>
        <strain evidence="12">ATCC 49310</strain>
    </source>
</reference>
<keyword evidence="3 6" id="KW-0547">Nucleotide-binding</keyword>
<dbReference type="EMBL" id="BAAFHN010000002">
    <property type="protein sequence ID" value="GAB0172165.1"/>
    <property type="molecule type" value="Genomic_DNA"/>
</dbReference>
<keyword evidence="6" id="KW-0963">Cytoplasm</keyword>
<evidence type="ECO:0000256" key="7">
    <source>
        <dbReference type="RuleBase" id="RU003313"/>
    </source>
</evidence>
<dbReference type="InterPro" id="IPR031168">
    <property type="entry name" value="G_TrmE"/>
</dbReference>
<dbReference type="Proteomes" id="UP001562457">
    <property type="component" value="Unassembled WGS sequence"/>
</dbReference>
<keyword evidence="14" id="KW-1185">Reference proteome</keyword>
<dbReference type="GO" id="GO:0046872">
    <property type="term" value="F:metal ion binding"/>
    <property type="evidence" value="ECO:0007669"/>
    <property type="project" value="UniProtKB-KW"/>
</dbReference>
<dbReference type="Pfam" id="PF01926">
    <property type="entry name" value="MMR_HSR1"/>
    <property type="match status" value="1"/>
</dbReference>
<feature type="binding site" evidence="6">
    <location>
        <begin position="257"/>
        <end position="263"/>
    </location>
    <ligand>
        <name>GTP</name>
        <dbReference type="ChEBI" id="CHEBI:37565"/>
    </ligand>
</feature>
<feature type="domain" description="G" evidence="8">
    <location>
        <begin position="231"/>
        <end position="347"/>
    </location>
</feature>
<dbReference type="PANTHER" id="PTHR42714:SF2">
    <property type="entry name" value="TRNA MODIFICATION GTPASE GTPBP3, MITOCHONDRIAL"/>
    <property type="match status" value="1"/>
</dbReference>
<dbReference type="GO" id="GO:0005829">
    <property type="term" value="C:cytosol"/>
    <property type="evidence" value="ECO:0007669"/>
    <property type="project" value="TreeGrafter"/>
</dbReference>
<dbReference type="CDD" id="cd04164">
    <property type="entry name" value="trmE"/>
    <property type="match status" value="1"/>
</dbReference>
<dbReference type="InterPro" id="IPR027368">
    <property type="entry name" value="MnmE_dom2"/>
</dbReference>
<dbReference type="PANTHER" id="PTHR42714">
    <property type="entry name" value="TRNA MODIFICATION GTPASE GTPBP3"/>
    <property type="match status" value="1"/>
</dbReference>
<dbReference type="Gene3D" id="1.20.120.430">
    <property type="entry name" value="tRNA modification GTPase MnmE domain 2"/>
    <property type="match status" value="1"/>
</dbReference>
<evidence type="ECO:0000313" key="12">
    <source>
        <dbReference type="EMBL" id="TLD99178.1"/>
    </source>
</evidence>
<evidence type="ECO:0000259" key="10">
    <source>
        <dbReference type="Pfam" id="PF12631"/>
    </source>
</evidence>
<evidence type="ECO:0000256" key="3">
    <source>
        <dbReference type="ARBA" id="ARBA00022741"/>
    </source>
</evidence>
<feature type="binding site" evidence="6">
    <location>
        <position position="133"/>
    </location>
    <ligand>
        <name>(6S)-5-formyl-5,6,7,8-tetrahydrofolate</name>
        <dbReference type="ChEBI" id="CHEBI:57457"/>
    </ligand>
</feature>
<dbReference type="GO" id="GO:0002098">
    <property type="term" value="P:tRNA wobble uridine modification"/>
    <property type="evidence" value="ECO:0007669"/>
    <property type="project" value="TreeGrafter"/>
</dbReference>
<protein>
    <recommendedName>
        <fullName evidence="6">tRNA modification GTPase MnmE</fullName>
        <ecNumber evidence="6">3.6.-.-</ecNumber>
    </recommendedName>
</protein>
<keyword evidence="6" id="KW-0378">Hydrolase</keyword>
<keyword evidence="5 6" id="KW-0342">GTP-binding</keyword>
<dbReference type="EC" id="3.6.-.-" evidence="6"/>
<dbReference type="InterPro" id="IPR004520">
    <property type="entry name" value="GTPase_MnmE"/>
</dbReference>
<keyword evidence="6" id="KW-0479">Metal-binding</keyword>